<dbReference type="AlphaFoldDB" id="A0A9J6C0M6"/>
<dbReference type="InterPro" id="IPR000048">
    <property type="entry name" value="IQ_motif_EF-hand-BS"/>
</dbReference>
<dbReference type="PANTHER" id="PTHR10552:SF6">
    <property type="entry name" value="U2 SMALL NUCLEAR RIBONUCLEOPROTEIN A"/>
    <property type="match status" value="1"/>
</dbReference>
<dbReference type="InterPro" id="IPR032675">
    <property type="entry name" value="LRR_dom_sf"/>
</dbReference>
<dbReference type="Gene3D" id="3.80.10.10">
    <property type="entry name" value="Ribonuclease Inhibitor"/>
    <property type="match status" value="2"/>
</dbReference>
<dbReference type="Gene3D" id="1.20.5.190">
    <property type="match status" value="1"/>
</dbReference>
<comment type="similarity">
    <text evidence="9">Belongs to the U2 small nuclear ribonucleoprotein A family.</text>
</comment>
<keyword evidence="6" id="KW-0970">Cilium biogenesis/degradation</keyword>
<keyword evidence="7" id="KW-0206">Cytoskeleton</keyword>
<dbReference type="GO" id="GO:0005634">
    <property type="term" value="C:nucleus"/>
    <property type="evidence" value="ECO:0007669"/>
    <property type="project" value="UniProtKB-SubCell"/>
</dbReference>
<dbReference type="GO" id="GO:0000398">
    <property type="term" value="P:mRNA splicing, via spliceosome"/>
    <property type="evidence" value="ECO:0007669"/>
    <property type="project" value="InterPro"/>
</dbReference>
<comment type="function">
    <text evidence="10">Acts as a key negative regulator of ciliogenesis in collaboration with CCP110 by capping the mother centriole thereby preventing cilia formation. Required for recruitment of CCP110 to the centrosome.</text>
</comment>
<dbReference type="Pfam" id="PF14580">
    <property type="entry name" value="LRR_9"/>
    <property type="match status" value="1"/>
</dbReference>
<dbReference type="GO" id="GO:0030620">
    <property type="term" value="F:U2 snRNA binding"/>
    <property type="evidence" value="ECO:0007669"/>
    <property type="project" value="InterPro"/>
</dbReference>
<evidence type="ECO:0000256" key="2">
    <source>
        <dbReference type="ARBA" id="ARBA00004300"/>
    </source>
</evidence>
<evidence type="ECO:0000256" key="12">
    <source>
        <dbReference type="ARBA" id="ARBA00076677"/>
    </source>
</evidence>
<evidence type="ECO:0000256" key="13">
    <source>
        <dbReference type="SAM" id="Coils"/>
    </source>
</evidence>
<evidence type="ECO:0000256" key="5">
    <source>
        <dbReference type="ARBA" id="ARBA00022737"/>
    </source>
</evidence>
<keyword evidence="3" id="KW-0963">Cytoplasm</keyword>
<dbReference type="GO" id="GO:0030030">
    <property type="term" value="P:cell projection organization"/>
    <property type="evidence" value="ECO:0007669"/>
    <property type="project" value="UniProtKB-KW"/>
</dbReference>
<feature type="region of interest" description="Disordered" evidence="14">
    <location>
        <begin position="794"/>
        <end position="841"/>
    </location>
</feature>
<dbReference type="PROSITE" id="PS51450">
    <property type="entry name" value="LRR"/>
    <property type="match status" value="6"/>
</dbReference>
<proteinExistence type="inferred from homology"/>
<feature type="coiled-coil region" evidence="13">
    <location>
        <begin position="577"/>
        <end position="610"/>
    </location>
</feature>
<keyword evidence="5" id="KW-0677">Repeat</keyword>
<comment type="subcellular location">
    <subcellularLocation>
        <location evidence="2">Cytoplasm</location>
        <location evidence="2">Cytoskeleton</location>
        <location evidence="2">Microtubule organizing center</location>
        <location evidence="2">Centrosome</location>
    </subcellularLocation>
    <subcellularLocation>
        <location evidence="1">Nucleus</location>
    </subcellularLocation>
</comment>
<organism evidence="15 16">
    <name type="scientific">Polypedilum vanderplanki</name>
    <name type="common">Sleeping chironomid midge</name>
    <dbReference type="NCBI Taxonomy" id="319348"/>
    <lineage>
        <taxon>Eukaryota</taxon>
        <taxon>Metazoa</taxon>
        <taxon>Ecdysozoa</taxon>
        <taxon>Arthropoda</taxon>
        <taxon>Hexapoda</taxon>
        <taxon>Insecta</taxon>
        <taxon>Pterygota</taxon>
        <taxon>Neoptera</taxon>
        <taxon>Endopterygota</taxon>
        <taxon>Diptera</taxon>
        <taxon>Nematocera</taxon>
        <taxon>Chironomoidea</taxon>
        <taxon>Chironomidae</taxon>
        <taxon>Chironominae</taxon>
        <taxon>Polypedilum</taxon>
        <taxon>Polypedilum</taxon>
    </lineage>
</organism>
<keyword evidence="16" id="KW-1185">Reference proteome</keyword>
<evidence type="ECO:0000256" key="10">
    <source>
        <dbReference type="ARBA" id="ARBA00058656"/>
    </source>
</evidence>
<feature type="compositionally biased region" description="Polar residues" evidence="14">
    <location>
        <begin position="514"/>
        <end position="541"/>
    </location>
</feature>
<evidence type="ECO:0000313" key="15">
    <source>
        <dbReference type="EMBL" id="KAG5675554.1"/>
    </source>
</evidence>
<dbReference type="PANTHER" id="PTHR10552">
    <property type="entry name" value="U2 SMALL NUCLEAR RIBONUCLEOPROTEIN A"/>
    <property type="match status" value="1"/>
</dbReference>
<reference evidence="15" key="1">
    <citation type="submission" date="2021-03" db="EMBL/GenBank/DDBJ databases">
        <title>Chromosome level genome of the anhydrobiotic midge Polypedilum vanderplanki.</title>
        <authorList>
            <person name="Yoshida Y."/>
            <person name="Kikawada T."/>
            <person name="Gusev O."/>
        </authorList>
    </citation>
    <scope>NUCLEOTIDE SEQUENCE</scope>
    <source>
        <strain evidence="15">NIAS01</strain>
        <tissue evidence="15">Whole body or cell culture</tissue>
    </source>
</reference>
<dbReference type="SMART" id="SM00365">
    <property type="entry name" value="LRR_SD22"/>
    <property type="match status" value="6"/>
</dbReference>
<feature type="compositionally biased region" description="Low complexity" evidence="14">
    <location>
        <begin position="794"/>
        <end position="815"/>
    </location>
</feature>
<evidence type="ECO:0000256" key="14">
    <source>
        <dbReference type="SAM" id="MobiDB-lite"/>
    </source>
</evidence>
<dbReference type="FunFam" id="3.80.10.10:FF:000165">
    <property type="entry name" value="Centrosomal protein of 97 kDa"/>
    <property type="match status" value="1"/>
</dbReference>
<dbReference type="PROSITE" id="PS50096">
    <property type="entry name" value="IQ"/>
    <property type="match status" value="1"/>
</dbReference>
<dbReference type="EMBL" id="JADBJN010000002">
    <property type="protein sequence ID" value="KAG5675554.1"/>
    <property type="molecule type" value="Genomic_DNA"/>
</dbReference>
<gene>
    <name evidence="15" type="ORF">PVAND_005450</name>
</gene>
<evidence type="ECO:0000256" key="3">
    <source>
        <dbReference type="ARBA" id="ARBA00022490"/>
    </source>
</evidence>
<accession>A0A9J6C0M6</accession>
<evidence type="ECO:0000256" key="9">
    <source>
        <dbReference type="ARBA" id="ARBA00024196"/>
    </source>
</evidence>
<dbReference type="GO" id="GO:0005813">
    <property type="term" value="C:centrosome"/>
    <property type="evidence" value="ECO:0007669"/>
    <property type="project" value="UniProtKB-SubCell"/>
</dbReference>
<evidence type="ECO:0000256" key="1">
    <source>
        <dbReference type="ARBA" id="ARBA00004123"/>
    </source>
</evidence>
<keyword evidence="4" id="KW-0433">Leucine-rich repeat</keyword>
<evidence type="ECO:0000256" key="8">
    <source>
        <dbReference type="ARBA" id="ARBA00023242"/>
    </source>
</evidence>
<evidence type="ECO:0000256" key="4">
    <source>
        <dbReference type="ARBA" id="ARBA00022614"/>
    </source>
</evidence>
<evidence type="ECO:0000313" key="16">
    <source>
        <dbReference type="Proteomes" id="UP001107558"/>
    </source>
</evidence>
<protein>
    <recommendedName>
        <fullName evidence="11">Centrosomal protein of 97 kDa</fullName>
    </recommendedName>
    <alternativeName>
        <fullName evidence="12">Leucine-rich repeat and IQ domain-containing protein 2</fullName>
    </alternativeName>
</protein>
<sequence length="841" mass="94400">MDSDTIGMLDLSKKNLKKIPKTEDSQSIRYLILDDNELQKIDNIDSYLRIEKLSLKHNQLLRMYGVSRLHNLRELNLSYNGILTIEALKECLHLTHLNLEGNSIKTIEHLNTNLKLEYLNLGENSIGIISDISFLKHLKELYLHSNRISHLRQCEKYLPTSLEILTLGKNNITDLNEVSALSNLKNLTSITIADNPCVQMTGSNSIFDSSGFDYRPFILNWIMSVKIIDSYVVNPIESLKAEWLFSQGKGRSFRIGEHQALAQYLSQTCPLSGETLESENERKLRLILSKAQQHQRQLQEGSPTTTPNNSSTNNSPSSNRRKVVSRIQSPRVSRLSGHHRPSTADAIMSSSFHGTTTNISNYQTLQQQNDSNHLLDMTKSLIENFTSDSLMTQSLDPTILGSSTSMNNSMTSSMIIKDFHPSPTNNGNLYNEQSSIPIMHTSGPLITASKMMPVPETLMSPDCPPVTIQQQQRPISNLTSNTKNSKVQNQQQQRPSSSPVTGKNSRIARKAEKSSPSNSPRKALMNTTNTKIHQNPSILKSSHSHTNEQQLQVSSTTISSVVTTEDEDEDECDRVNMDKLKSLKKTAQKNQKQLENNHQLQKAVENKEAEKSAIIIQKTWRGYSTRKQTVANMAEALQQKRTNDYILKLTQDMEMTKQALENERKIQQLQMQAINALWKKVSNMQNVTDGSGTENGAPTFSASGDSANIVHDLTKTCSMLTNQVQQLQLSMRDILNCMTVFTQLPQVQQSINTSLNYTQFKDSSETQTEIIAVHTPQIEHKDFPFVMQKIQRPSSLPINSSSNDSSVASKSSQNNTATTTTGDDLEIIKEYNGEQQNDSAN</sequence>
<feature type="compositionally biased region" description="Low complexity" evidence="14">
    <location>
        <begin position="480"/>
        <end position="501"/>
    </location>
</feature>
<name>A0A9J6C0M6_POLVA</name>
<dbReference type="OrthoDB" id="5954088at2759"/>
<dbReference type="InterPro" id="IPR044640">
    <property type="entry name" value="RU2A"/>
</dbReference>
<feature type="region of interest" description="Disordered" evidence="14">
    <location>
        <begin position="290"/>
        <end position="345"/>
    </location>
</feature>
<evidence type="ECO:0000256" key="11">
    <source>
        <dbReference type="ARBA" id="ARBA00068862"/>
    </source>
</evidence>
<dbReference type="SUPFAM" id="SSF52058">
    <property type="entry name" value="L domain-like"/>
    <property type="match status" value="1"/>
</dbReference>
<keyword evidence="13" id="KW-0175">Coiled coil</keyword>
<evidence type="ECO:0000256" key="7">
    <source>
        <dbReference type="ARBA" id="ARBA00023212"/>
    </source>
</evidence>
<feature type="compositionally biased region" description="Low complexity" evidence="14">
    <location>
        <begin position="553"/>
        <end position="563"/>
    </location>
</feature>
<dbReference type="InterPro" id="IPR001611">
    <property type="entry name" value="Leu-rich_rpt"/>
</dbReference>
<evidence type="ECO:0000256" key="6">
    <source>
        <dbReference type="ARBA" id="ARBA00022794"/>
    </source>
</evidence>
<dbReference type="Proteomes" id="UP001107558">
    <property type="component" value="Chromosome 2"/>
</dbReference>
<dbReference type="Pfam" id="PF00612">
    <property type="entry name" value="IQ"/>
    <property type="match status" value="1"/>
</dbReference>
<feature type="compositionally biased region" description="Polar residues" evidence="14">
    <location>
        <begin position="290"/>
        <end position="301"/>
    </location>
</feature>
<comment type="caution">
    <text evidence="15">The sequence shown here is derived from an EMBL/GenBank/DDBJ whole genome shotgun (WGS) entry which is preliminary data.</text>
</comment>
<feature type="compositionally biased region" description="Low complexity" evidence="14">
    <location>
        <begin position="302"/>
        <end position="318"/>
    </location>
</feature>
<dbReference type="SMART" id="SM00015">
    <property type="entry name" value="IQ"/>
    <property type="match status" value="1"/>
</dbReference>
<keyword evidence="8" id="KW-0539">Nucleus</keyword>
<feature type="region of interest" description="Disordered" evidence="14">
    <location>
        <begin position="479"/>
        <end position="571"/>
    </location>
</feature>
<dbReference type="CDD" id="cd23767">
    <property type="entry name" value="IQCD"/>
    <property type="match status" value="1"/>
</dbReference>